<dbReference type="KEGG" id="emar:D1013_04795"/>
<dbReference type="RefSeq" id="WP_121847797.1">
    <property type="nucleotide sequence ID" value="NZ_CP032050.1"/>
</dbReference>
<dbReference type="Pfam" id="PF03724">
    <property type="entry name" value="META"/>
    <property type="match status" value="1"/>
</dbReference>
<dbReference type="InterPro" id="IPR005184">
    <property type="entry name" value="DUF306_Meta_HslJ"/>
</dbReference>
<dbReference type="AlphaFoldDB" id="A0A3G2L3D6"/>
<sequence length="142" mass="15798">MKSLYRLLIACSMIMVSSCGPQKQIASEQLYASAWELEYITGPRIAFEGLYPDKKPQITFDKEEGKASGTNSCNGYSADFSIDGKSLKFGAPGPTTMMYCGEGEKVFLNTIKQIDSYRFTEEGKLELIQGDIAMMRFKKASK</sequence>
<keyword evidence="3" id="KW-1185">Reference proteome</keyword>
<dbReference type="PROSITE" id="PS51257">
    <property type="entry name" value="PROKAR_LIPOPROTEIN"/>
    <property type="match status" value="1"/>
</dbReference>
<dbReference type="OrthoDB" id="880459at2"/>
<accession>A0A3G2L3D6</accession>
<feature type="domain" description="DUF306" evidence="1">
    <location>
        <begin position="28"/>
        <end position="137"/>
    </location>
</feature>
<dbReference type="PANTHER" id="PTHR35535">
    <property type="entry name" value="HEAT SHOCK PROTEIN HSLJ"/>
    <property type="match status" value="1"/>
</dbReference>
<evidence type="ECO:0000313" key="3">
    <source>
        <dbReference type="Proteomes" id="UP000276309"/>
    </source>
</evidence>
<proteinExistence type="predicted"/>
<evidence type="ECO:0000259" key="1">
    <source>
        <dbReference type="Pfam" id="PF03724"/>
    </source>
</evidence>
<dbReference type="Gene3D" id="2.40.128.270">
    <property type="match status" value="1"/>
</dbReference>
<dbReference type="EMBL" id="CP032050">
    <property type="protein sequence ID" value="AYN66745.1"/>
    <property type="molecule type" value="Genomic_DNA"/>
</dbReference>
<protein>
    <submittedName>
        <fullName evidence="2">META domain-containing protein</fullName>
    </submittedName>
</protein>
<dbReference type="PANTHER" id="PTHR35535:SF2">
    <property type="entry name" value="DUF306 DOMAIN-CONTAINING PROTEIN"/>
    <property type="match status" value="1"/>
</dbReference>
<name>A0A3G2L3D6_9FLAO</name>
<dbReference type="InterPro" id="IPR053147">
    <property type="entry name" value="Hsp_HslJ-like"/>
</dbReference>
<dbReference type="InterPro" id="IPR038670">
    <property type="entry name" value="HslJ-like_sf"/>
</dbReference>
<dbReference type="Proteomes" id="UP000276309">
    <property type="component" value="Chromosome"/>
</dbReference>
<organism evidence="2 3">
    <name type="scientific">Euzebyella marina</name>
    <dbReference type="NCBI Taxonomy" id="1761453"/>
    <lineage>
        <taxon>Bacteria</taxon>
        <taxon>Pseudomonadati</taxon>
        <taxon>Bacteroidota</taxon>
        <taxon>Flavobacteriia</taxon>
        <taxon>Flavobacteriales</taxon>
        <taxon>Flavobacteriaceae</taxon>
        <taxon>Euzebyella</taxon>
    </lineage>
</organism>
<gene>
    <name evidence="2" type="ORF">D1013_04795</name>
</gene>
<evidence type="ECO:0000313" key="2">
    <source>
        <dbReference type="EMBL" id="AYN66745.1"/>
    </source>
</evidence>
<reference evidence="2 3" key="1">
    <citation type="submission" date="2018-08" db="EMBL/GenBank/DDBJ databases">
        <title>The reduced genetic potential of extracellular carbohydrate catabolism in Euzebyella marina RN62, a Flavobacteriia bacterium isolated from the hadal water.</title>
        <authorList>
            <person name="Xue C."/>
        </authorList>
    </citation>
    <scope>NUCLEOTIDE SEQUENCE [LARGE SCALE GENOMIC DNA]</scope>
    <source>
        <strain evidence="2 3">RN62</strain>
    </source>
</reference>